<evidence type="ECO:0000256" key="1">
    <source>
        <dbReference type="SAM" id="Phobius"/>
    </source>
</evidence>
<dbReference type="Proteomes" id="UP000649345">
    <property type="component" value="Unassembled WGS sequence"/>
</dbReference>
<dbReference type="InterPro" id="IPR010001">
    <property type="entry name" value="BofA"/>
</dbReference>
<keyword evidence="1" id="KW-1133">Transmembrane helix</keyword>
<keyword evidence="1" id="KW-0472">Membrane</keyword>
<keyword evidence="3" id="KW-1185">Reference proteome</keyword>
<reference evidence="2" key="1">
    <citation type="submission" date="2020-08" db="EMBL/GenBank/DDBJ databases">
        <title>Genome public.</title>
        <authorList>
            <person name="Liu C."/>
            <person name="Sun Q."/>
        </authorList>
    </citation>
    <scope>NUCLEOTIDE SEQUENCE</scope>
    <source>
        <strain evidence="2">NSJ-68</strain>
    </source>
</reference>
<name>A0A923LEM3_9FIRM</name>
<organism evidence="2 3">
    <name type="scientific">Anaerosacchariphilus hominis</name>
    <dbReference type="NCBI Taxonomy" id="2763017"/>
    <lineage>
        <taxon>Bacteria</taxon>
        <taxon>Bacillati</taxon>
        <taxon>Bacillota</taxon>
        <taxon>Clostridia</taxon>
        <taxon>Lachnospirales</taxon>
        <taxon>Lachnospiraceae</taxon>
        <taxon>Anaerosacchariphilus</taxon>
    </lineage>
</organism>
<evidence type="ECO:0000313" key="2">
    <source>
        <dbReference type="EMBL" id="MBC5660740.1"/>
    </source>
</evidence>
<feature type="transmembrane region" description="Helical" evidence="1">
    <location>
        <begin position="6"/>
        <end position="25"/>
    </location>
</feature>
<dbReference type="Pfam" id="PF07441">
    <property type="entry name" value="BofA"/>
    <property type="match status" value="1"/>
</dbReference>
<feature type="transmembrane region" description="Helical" evidence="1">
    <location>
        <begin position="37"/>
        <end position="62"/>
    </location>
</feature>
<dbReference type="RefSeq" id="WP_186872572.1">
    <property type="nucleotide sequence ID" value="NZ_JACOOR010000008.1"/>
</dbReference>
<dbReference type="EMBL" id="JACOOR010000008">
    <property type="protein sequence ID" value="MBC5660740.1"/>
    <property type="molecule type" value="Genomic_DNA"/>
</dbReference>
<dbReference type="AlphaFoldDB" id="A0A923LEM3"/>
<keyword evidence="1" id="KW-0812">Transmembrane</keyword>
<protein>
    <submittedName>
        <fullName evidence="2">Pro-sigmaK processing inhibitor BofA family protein</fullName>
    </submittedName>
</protein>
<evidence type="ECO:0000313" key="3">
    <source>
        <dbReference type="Proteomes" id="UP000649345"/>
    </source>
</evidence>
<gene>
    <name evidence="2" type="ORF">H8S44_13315</name>
</gene>
<comment type="caution">
    <text evidence="2">The sequence shown here is derived from an EMBL/GenBank/DDBJ whole genome shotgun (WGS) entry which is preliminary data.</text>
</comment>
<proteinExistence type="predicted"/>
<accession>A0A923LEM3</accession>
<sequence>MKILNFLLRMVFGAVGIKLINAILISQNISIFVGLNLLTLLTVGSLGISGLGLLYGIAAFGIL</sequence>